<dbReference type="SUPFAM" id="SSF116734">
    <property type="entry name" value="DNA methylase specificity domain"/>
    <property type="match status" value="2"/>
</dbReference>
<dbReference type="Proteomes" id="UP000435648">
    <property type="component" value="Chromosome"/>
</dbReference>
<keyword evidence="1" id="KW-0680">Restriction system</keyword>
<evidence type="ECO:0000313" key="4">
    <source>
        <dbReference type="Proteomes" id="UP000435648"/>
    </source>
</evidence>
<sequence length="448" mass="49467">MEAENFLASGFGTRLSIESKSSGWGQLSEKARTWQPSRLKGIQVSADFGTPFLAATQVFDVRPIPRKWLSLNRTADHAERFVKHGTILVTCSGSVGRATLAHSSIDGILVSHDLLRIDAIDPSWRGWVYAYLRAPSVRDMMMAAQYGHIIKHLETHHLDALPLIEPSNAKMLADCNDGFDQVIACRNSARKKMEEAEAAFGGNFGNTAGADDEAAFVRRASDCLFGNRRRFDAWSHNPQKSEIETRLRKGASSWTSLRDAKCDVWLPNRFKRVPAEDGVSLIDSSQIFEINPDYARRISAAGIADKNNGYVKPGWLMMSRSGQVYGLLGSVAIATEQHEGKVVSDDVIRIAAGDTIAPGYLYVAMSHPELGRPRTKSLAYGSSIPHIEVEDLKDFAVPRLEAEKEKHIASLAEEAFSLWAKADEVENELAELAEAEIERFLRGKGHSS</sequence>
<dbReference type="AlphaFoldDB" id="A0A857CBY2"/>
<dbReference type="KEGG" id="siw:GH266_19050"/>
<accession>A0A857CBY2</accession>
<dbReference type="RefSeq" id="WP_158195237.1">
    <property type="nucleotide sequence ID" value="NZ_CP046908.1"/>
</dbReference>
<evidence type="ECO:0000313" key="3">
    <source>
        <dbReference type="EMBL" id="QGZ36399.1"/>
    </source>
</evidence>
<reference evidence="3 4" key="1">
    <citation type="submission" date="2019-12" db="EMBL/GenBank/DDBJ databases">
        <title>The genome of Stappia indica PHM037.</title>
        <authorList>
            <person name="Kacar D."/>
            <person name="Galan B."/>
            <person name="Canedo L."/>
            <person name="Rodriguez P."/>
            <person name="de la Calle F."/>
            <person name="Garcia J.L."/>
        </authorList>
    </citation>
    <scope>NUCLEOTIDE SEQUENCE [LARGE SCALE GENOMIC DNA]</scope>
    <source>
        <strain evidence="3 4">PHM037</strain>
    </source>
</reference>
<name>A0A857CBY2_9HYPH</name>
<dbReference type="PANTHER" id="PTHR30408:SF12">
    <property type="entry name" value="TYPE I RESTRICTION ENZYME MJAVIII SPECIFICITY SUBUNIT"/>
    <property type="match status" value="1"/>
</dbReference>
<evidence type="ECO:0000256" key="1">
    <source>
        <dbReference type="ARBA" id="ARBA00022747"/>
    </source>
</evidence>
<dbReference type="InterPro" id="IPR044946">
    <property type="entry name" value="Restrct_endonuc_typeI_TRD_sf"/>
</dbReference>
<dbReference type="Gene3D" id="3.90.220.20">
    <property type="entry name" value="DNA methylase specificity domains"/>
    <property type="match status" value="2"/>
</dbReference>
<keyword evidence="2" id="KW-0238">DNA-binding</keyword>
<gene>
    <name evidence="3" type="ORF">GH266_19050</name>
</gene>
<dbReference type="GO" id="GO:0003677">
    <property type="term" value="F:DNA binding"/>
    <property type="evidence" value="ECO:0007669"/>
    <property type="project" value="UniProtKB-KW"/>
</dbReference>
<evidence type="ECO:0000256" key="2">
    <source>
        <dbReference type="ARBA" id="ARBA00023125"/>
    </source>
</evidence>
<proteinExistence type="predicted"/>
<organism evidence="3 4">
    <name type="scientific">Stappia indica</name>
    <dbReference type="NCBI Taxonomy" id="538381"/>
    <lineage>
        <taxon>Bacteria</taxon>
        <taxon>Pseudomonadati</taxon>
        <taxon>Pseudomonadota</taxon>
        <taxon>Alphaproteobacteria</taxon>
        <taxon>Hyphomicrobiales</taxon>
        <taxon>Stappiaceae</taxon>
        <taxon>Stappia</taxon>
    </lineage>
</organism>
<dbReference type="REBASE" id="385661">
    <property type="entry name" value="S.Sin037ORF19055P"/>
</dbReference>
<dbReference type="EMBL" id="CP046908">
    <property type="protein sequence ID" value="QGZ36399.1"/>
    <property type="molecule type" value="Genomic_DNA"/>
</dbReference>
<dbReference type="PANTHER" id="PTHR30408">
    <property type="entry name" value="TYPE-1 RESTRICTION ENZYME ECOKI SPECIFICITY PROTEIN"/>
    <property type="match status" value="1"/>
</dbReference>
<dbReference type="InterPro" id="IPR052021">
    <property type="entry name" value="Type-I_RS_S_subunit"/>
</dbReference>
<dbReference type="GO" id="GO:0009307">
    <property type="term" value="P:DNA restriction-modification system"/>
    <property type="evidence" value="ECO:0007669"/>
    <property type="project" value="UniProtKB-KW"/>
</dbReference>
<protein>
    <recommendedName>
        <fullName evidence="5">Type I restriction enzyme, S subunit</fullName>
    </recommendedName>
</protein>
<evidence type="ECO:0008006" key="5">
    <source>
        <dbReference type="Google" id="ProtNLM"/>
    </source>
</evidence>
<dbReference type="OrthoDB" id="9798929at2"/>